<comment type="similarity">
    <text evidence="2">Belongs to the patched family.</text>
</comment>
<keyword evidence="3 7" id="KW-0812">Transmembrane</keyword>
<feature type="transmembrane region" description="Helical" evidence="7">
    <location>
        <begin position="400"/>
        <end position="425"/>
    </location>
</feature>
<keyword evidence="9" id="KW-1185">Reference proteome</keyword>
<feature type="transmembrane region" description="Helical" evidence="7">
    <location>
        <begin position="788"/>
        <end position="813"/>
    </location>
</feature>
<feature type="transmembrane region" description="Helical" evidence="7">
    <location>
        <begin position="260"/>
        <end position="279"/>
    </location>
</feature>
<dbReference type="PANTHER" id="PTHR10796:SF97">
    <property type="entry name" value="SSD DOMAIN-CONTAINING PROTEIN"/>
    <property type="match status" value="1"/>
</dbReference>
<evidence type="ECO:0000256" key="7">
    <source>
        <dbReference type="SAM" id="Phobius"/>
    </source>
</evidence>
<feature type="transmembrane region" description="Helical" evidence="7">
    <location>
        <begin position="474"/>
        <end position="494"/>
    </location>
</feature>
<sequence length="880" mass="100052">MSSTDVSNRDSGFVRFIIHYYRKWGYFISKHDWKAILIVLVISSLFNLKVLTTKQKNDITGNADYDARSRIEYEKYKEFFASNGWGVATYVFLLAKDNGSMIRERYLNETLQILDLVSTNLTIFDKETNTSENFKQFCISFCNINDPIIDFYNGLQFQSNLAKNGEPYSTEINLTYPISKIFGREVNLMISELKMVKMVVFQLRAEQKDGWTEDDVQKYEMDVVKFLNDTYKSENLNIYVLSKTYVEDEMVRATNSSMPYLSLGFLVMCVCSVISVLISASYMHQRNSMKIVLAVLACVLPFMSCATAMGILFLCGVRFASILVVIPFLVLAIAVDSSYLLIHEWQHVVQRCRAHPGPQTSDVGYRLSEVLAEVGPSILISALTNIFADFIGLFTSSEEITILCFGTLVAMVVAFVYQMTFYIGLMSRMGRREIANEEKETLHINGNTLKSQAKTEHFITKIIQGYVNFLSNKIVALAVLGIYVLYIVFSILGITQININLTTQKLFALDSPLIELDKLRVDYQVPQYSMATVFVSNLGNLSDTKLQDIGSLVNSLENLTGSWGTVGTRFFLRDFLSYENSLEGNELDTIPKEDIVKKLSKLYNPDDLRSFITWPEYTYYRGFIKFKDDTNELDRFFFTTAYHGENLKIWAERAKMLNQWRDTIDKYSSKFDVSVFHEDGIFLDLIEYMPTNTFQSVLGILVCMAIICLVFLKSFFTVIISSAAVLSIFTGLLGSLSYLNMDLDPITMAAMIIALGYSVDIPAHISFHYHQAGYHEINPTPQQRLVKTFSSVAFPVIQAGLSTCICVCSLLFIRLYMAQVFVKSTVLTVFLCNLHGLVFLPVFIILFNWILERHGKSNKVQDNNNHLDTFKTTASKIGSP</sequence>
<evidence type="ECO:0000256" key="2">
    <source>
        <dbReference type="ARBA" id="ARBA00005585"/>
    </source>
</evidence>
<reference evidence="10" key="1">
    <citation type="submission" date="2022-11" db="UniProtKB">
        <authorList>
            <consortium name="WormBaseParasite"/>
        </authorList>
    </citation>
    <scope>IDENTIFICATION</scope>
</reference>
<keyword evidence="4 7" id="KW-1133">Transmembrane helix</keyword>
<feature type="transmembrane region" description="Helical" evidence="7">
    <location>
        <begin position="693"/>
        <end position="712"/>
    </location>
</feature>
<name>A0A914CAG1_9BILA</name>
<dbReference type="InterPro" id="IPR003392">
    <property type="entry name" value="PTHD_SSD"/>
</dbReference>
<evidence type="ECO:0000313" key="10">
    <source>
        <dbReference type="WBParaSite" id="ACRNAN_Path_614.g2285.t1"/>
    </source>
</evidence>
<dbReference type="Pfam" id="PF02460">
    <property type="entry name" value="Patched"/>
    <property type="match status" value="1"/>
</dbReference>
<feature type="transmembrane region" description="Helical" evidence="7">
    <location>
        <begin position="825"/>
        <end position="851"/>
    </location>
</feature>
<keyword evidence="5 7" id="KW-0472">Membrane</keyword>
<evidence type="ECO:0000313" key="9">
    <source>
        <dbReference type="Proteomes" id="UP000887540"/>
    </source>
</evidence>
<dbReference type="GO" id="GO:0030659">
    <property type="term" value="C:cytoplasmic vesicle membrane"/>
    <property type="evidence" value="ECO:0007669"/>
    <property type="project" value="TreeGrafter"/>
</dbReference>
<dbReference type="GO" id="GO:0006897">
    <property type="term" value="P:endocytosis"/>
    <property type="evidence" value="ECO:0007669"/>
    <property type="project" value="TreeGrafter"/>
</dbReference>
<dbReference type="AlphaFoldDB" id="A0A914CAG1"/>
<dbReference type="GO" id="GO:0005886">
    <property type="term" value="C:plasma membrane"/>
    <property type="evidence" value="ECO:0007669"/>
    <property type="project" value="TreeGrafter"/>
</dbReference>
<feature type="domain" description="SSD" evidence="8">
    <location>
        <begin position="264"/>
        <end position="428"/>
    </location>
</feature>
<accession>A0A914CAG1</accession>
<dbReference type="InterPro" id="IPR051697">
    <property type="entry name" value="Patched_domain-protein"/>
</dbReference>
<organism evidence="9 10">
    <name type="scientific">Acrobeloides nanus</name>
    <dbReference type="NCBI Taxonomy" id="290746"/>
    <lineage>
        <taxon>Eukaryota</taxon>
        <taxon>Metazoa</taxon>
        <taxon>Ecdysozoa</taxon>
        <taxon>Nematoda</taxon>
        <taxon>Chromadorea</taxon>
        <taxon>Rhabditida</taxon>
        <taxon>Tylenchina</taxon>
        <taxon>Cephalobomorpha</taxon>
        <taxon>Cephaloboidea</taxon>
        <taxon>Cephalobidae</taxon>
        <taxon>Acrobeloides</taxon>
    </lineage>
</organism>
<dbReference type="WBParaSite" id="ACRNAN_Path_614.g2285.t1">
    <property type="protein sequence ID" value="ACRNAN_Path_614.g2285.t1"/>
    <property type="gene ID" value="ACRNAN_Path_614.g2285"/>
</dbReference>
<evidence type="ECO:0000259" key="8">
    <source>
        <dbReference type="PROSITE" id="PS50156"/>
    </source>
</evidence>
<dbReference type="PANTHER" id="PTHR10796">
    <property type="entry name" value="PATCHED-RELATED"/>
    <property type="match status" value="1"/>
</dbReference>
<feature type="transmembrane region" description="Helical" evidence="7">
    <location>
        <begin position="291"/>
        <end position="313"/>
    </location>
</feature>
<evidence type="ECO:0000256" key="1">
    <source>
        <dbReference type="ARBA" id="ARBA00004141"/>
    </source>
</evidence>
<feature type="transmembrane region" description="Helical" evidence="7">
    <location>
        <begin position="719"/>
        <end position="739"/>
    </location>
</feature>
<evidence type="ECO:0000256" key="4">
    <source>
        <dbReference type="ARBA" id="ARBA00022989"/>
    </source>
</evidence>
<feature type="transmembrane region" description="Helical" evidence="7">
    <location>
        <begin position="319"/>
        <end position="342"/>
    </location>
</feature>
<dbReference type="InterPro" id="IPR000731">
    <property type="entry name" value="SSD"/>
</dbReference>
<dbReference type="SUPFAM" id="SSF82866">
    <property type="entry name" value="Multidrug efflux transporter AcrB transmembrane domain"/>
    <property type="match status" value="2"/>
</dbReference>
<dbReference type="Gene3D" id="1.20.1640.10">
    <property type="entry name" value="Multidrug efflux transporter AcrB transmembrane domain"/>
    <property type="match status" value="2"/>
</dbReference>
<evidence type="ECO:0000256" key="6">
    <source>
        <dbReference type="ARBA" id="ARBA00023180"/>
    </source>
</evidence>
<keyword evidence="6" id="KW-0325">Glycoprotein</keyword>
<dbReference type="GO" id="GO:0018996">
    <property type="term" value="P:molting cycle, collagen and cuticulin-based cuticle"/>
    <property type="evidence" value="ECO:0007669"/>
    <property type="project" value="TreeGrafter"/>
</dbReference>
<proteinExistence type="inferred from homology"/>
<feature type="transmembrane region" description="Helical" evidence="7">
    <location>
        <begin position="745"/>
        <end position="767"/>
    </location>
</feature>
<dbReference type="PROSITE" id="PS50156">
    <property type="entry name" value="SSD"/>
    <property type="match status" value="1"/>
</dbReference>
<comment type="subcellular location">
    <subcellularLocation>
        <location evidence="1">Membrane</location>
        <topology evidence="1">Multi-pass membrane protein</topology>
    </subcellularLocation>
</comment>
<evidence type="ECO:0000256" key="5">
    <source>
        <dbReference type="ARBA" id="ARBA00023136"/>
    </source>
</evidence>
<evidence type="ECO:0000256" key="3">
    <source>
        <dbReference type="ARBA" id="ARBA00022692"/>
    </source>
</evidence>
<protein>
    <submittedName>
        <fullName evidence="10">SSD domain-containing protein</fullName>
    </submittedName>
</protein>
<dbReference type="Proteomes" id="UP000887540">
    <property type="component" value="Unplaced"/>
</dbReference>